<dbReference type="OrthoDB" id="2242521at2"/>
<name>A0A1I3CG70_9LACT</name>
<evidence type="ECO:0000259" key="2">
    <source>
        <dbReference type="Pfam" id="PF17881"/>
    </source>
</evidence>
<dbReference type="InterPro" id="IPR046350">
    <property type="entry name" value="Cystatin_sf"/>
</dbReference>
<dbReference type="Pfam" id="PF17881">
    <property type="entry name" value="TseB"/>
    <property type="match status" value="1"/>
</dbReference>
<gene>
    <name evidence="3" type="ORF">SAMN04489868_1187</name>
</gene>
<sequence>MKKGIFLTAIILMVTLIVSAISIYTIGQSPYKEAKQEALAVAKKEAGVTDVKEFYWYNGSKTYFSVVGNTAEGAGKVVIIDQKNGKATVLNQNETITKKQAIQLTVQAKKPKKILSARIGIEEKVPVWEVAYKQDNGRLGYYFITLKTGDWIKDIGNI</sequence>
<accession>A0A1I3CG70</accession>
<dbReference type="SUPFAM" id="SSF54403">
    <property type="entry name" value="Cystatin/monellin"/>
    <property type="match status" value="2"/>
</dbReference>
<dbReference type="InterPro" id="IPR025711">
    <property type="entry name" value="PepSY"/>
</dbReference>
<feature type="domain" description="Cell wall elongation regulator TseB-like" evidence="2">
    <location>
        <begin position="37"/>
        <end position="80"/>
    </location>
</feature>
<feature type="domain" description="PepSY" evidence="1">
    <location>
        <begin position="96"/>
        <end position="151"/>
    </location>
</feature>
<dbReference type="Gene3D" id="3.10.450.40">
    <property type="match status" value="2"/>
</dbReference>
<proteinExistence type="predicted"/>
<evidence type="ECO:0000313" key="3">
    <source>
        <dbReference type="EMBL" id="SFH73584.1"/>
    </source>
</evidence>
<dbReference type="AlphaFoldDB" id="A0A1I3CG70"/>
<protein>
    <submittedName>
        <fullName evidence="3">Uncharacterized protein YpmB</fullName>
    </submittedName>
</protein>
<dbReference type="RefSeq" id="WP_092092464.1">
    <property type="nucleotide sequence ID" value="NZ_FOQE01000018.1"/>
</dbReference>
<dbReference type="InterPro" id="IPR041401">
    <property type="entry name" value="TseB-like_dom"/>
</dbReference>
<reference evidence="3 4" key="1">
    <citation type="submission" date="2016-10" db="EMBL/GenBank/DDBJ databases">
        <authorList>
            <person name="de Groot N.N."/>
        </authorList>
    </citation>
    <scope>NUCLEOTIDE SEQUENCE [LARGE SCALE GENOMIC DNA]</scope>
    <source>
        <strain evidence="3 4">DSM 27630</strain>
    </source>
</reference>
<evidence type="ECO:0000313" key="4">
    <source>
        <dbReference type="Proteomes" id="UP000198668"/>
    </source>
</evidence>
<evidence type="ECO:0000259" key="1">
    <source>
        <dbReference type="Pfam" id="PF03413"/>
    </source>
</evidence>
<dbReference type="EMBL" id="FOQE01000018">
    <property type="protein sequence ID" value="SFH73584.1"/>
    <property type="molecule type" value="Genomic_DNA"/>
</dbReference>
<keyword evidence="4" id="KW-1185">Reference proteome</keyword>
<dbReference type="Pfam" id="PF03413">
    <property type="entry name" value="PepSY"/>
    <property type="match status" value="1"/>
</dbReference>
<organism evidence="3 4">
    <name type="scientific">Pisciglobus halotolerans</name>
    <dbReference type="NCBI Taxonomy" id="745365"/>
    <lineage>
        <taxon>Bacteria</taxon>
        <taxon>Bacillati</taxon>
        <taxon>Bacillota</taxon>
        <taxon>Bacilli</taxon>
        <taxon>Lactobacillales</taxon>
        <taxon>Carnobacteriaceae</taxon>
    </lineage>
</organism>
<dbReference type="Proteomes" id="UP000198668">
    <property type="component" value="Unassembled WGS sequence"/>
</dbReference>